<dbReference type="Proteomes" id="UP001318040">
    <property type="component" value="Unplaced"/>
</dbReference>
<organism evidence="4 5">
    <name type="scientific">Petromyzon marinus</name>
    <name type="common">Sea lamprey</name>
    <dbReference type="NCBI Taxonomy" id="7757"/>
    <lineage>
        <taxon>Eukaryota</taxon>
        <taxon>Metazoa</taxon>
        <taxon>Chordata</taxon>
        <taxon>Craniata</taxon>
        <taxon>Vertebrata</taxon>
        <taxon>Cyclostomata</taxon>
        <taxon>Hyperoartia</taxon>
        <taxon>Petromyzontiformes</taxon>
        <taxon>Petromyzontidae</taxon>
        <taxon>Petromyzon</taxon>
    </lineage>
</organism>
<evidence type="ECO:0000256" key="2">
    <source>
        <dbReference type="SAM" id="Phobius"/>
    </source>
</evidence>
<protein>
    <submittedName>
        <fullName evidence="5">Uncharacterized protein LOC116937415</fullName>
    </submittedName>
</protein>
<keyword evidence="2" id="KW-0472">Membrane</keyword>
<dbReference type="Pfam" id="PF07686">
    <property type="entry name" value="V-set"/>
    <property type="match status" value="1"/>
</dbReference>
<accession>A0AAJ7SL41</accession>
<dbReference type="InterPro" id="IPR036179">
    <property type="entry name" value="Ig-like_dom_sf"/>
</dbReference>
<sequence length="247" mass="27299">MNHPESVFFVTVMAVAVHVTNSANRPIQYMAAVEGEDVLLNCSTSSTIDRVRWRCGQSNTTILFCGIQRVTYCNPSLYYVVFSGNLSSGNGSITLASVPANASGMYHCFLKTSTADRHEMVYNLTVTSQGTAATTHAATSPVPSTVPSTVLPFCAKEFIAITTWALIFLLLLMVLLYRCHHRYHSRNWCCWRTMRSHFSRGDGDGIDDSGGGGRRKGDLGETQHPGGETRRLEEMETSEVREIYPSQ</sequence>
<dbReference type="InterPro" id="IPR007110">
    <property type="entry name" value="Ig-like_dom"/>
</dbReference>
<evidence type="ECO:0000313" key="4">
    <source>
        <dbReference type="Proteomes" id="UP001318040"/>
    </source>
</evidence>
<keyword evidence="2" id="KW-1133">Transmembrane helix</keyword>
<keyword evidence="2" id="KW-0812">Transmembrane</keyword>
<evidence type="ECO:0000259" key="3">
    <source>
        <dbReference type="PROSITE" id="PS50835"/>
    </source>
</evidence>
<feature type="region of interest" description="Disordered" evidence="1">
    <location>
        <begin position="202"/>
        <end position="247"/>
    </location>
</feature>
<feature type="compositionally biased region" description="Basic and acidic residues" evidence="1">
    <location>
        <begin position="215"/>
        <end position="247"/>
    </location>
</feature>
<evidence type="ECO:0000256" key="1">
    <source>
        <dbReference type="SAM" id="MobiDB-lite"/>
    </source>
</evidence>
<dbReference type="PROSITE" id="PS50835">
    <property type="entry name" value="IG_LIKE"/>
    <property type="match status" value="1"/>
</dbReference>
<feature type="domain" description="Ig-like" evidence="3">
    <location>
        <begin position="4"/>
        <end position="127"/>
    </location>
</feature>
<name>A0AAJ7SL41_PETMA</name>
<dbReference type="AlphaFoldDB" id="A0AAJ7SL41"/>
<reference evidence="5" key="1">
    <citation type="submission" date="2025-08" db="UniProtKB">
        <authorList>
            <consortium name="RefSeq"/>
        </authorList>
    </citation>
    <scope>IDENTIFICATION</scope>
    <source>
        <tissue evidence="5">Sperm</tissue>
    </source>
</reference>
<dbReference type="Gene3D" id="2.60.40.10">
    <property type="entry name" value="Immunoglobulins"/>
    <property type="match status" value="1"/>
</dbReference>
<dbReference type="SUPFAM" id="SSF48726">
    <property type="entry name" value="Immunoglobulin"/>
    <property type="match status" value="1"/>
</dbReference>
<dbReference type="InterPro" id="IPR013783">
    <property type="entry name" value="Ig-like_fold"/>
</dbReference>
<dbReference type="RefSeq" id="XP_032800387.1">
    <property type="nucleotide sequence ID" value="XM_032944496.1"/>
</dbReference>
<dbReference type="InterPro" id="IPR013106">
    <property type="entry name" value="Ig_V-set"/>
</dbReference>
<feature type="transmembrane region" description="Helical" evidence="2">
    <location>
        <begin position="158"/>
        <end position="177"/>
    </location>
</feature>
<dbReference type="KEGG" id="pmrn:116937415"/>
<keyword evidence="4" id="KW-1185">Reference proteome</keyword>
<evidence type="ECO:0000313" key="5">
    <source>
        <dbReference type="RefSeq" id="XP_032800387.1"/>
    </source>
</evidence>
<gene>
    <name evidence="5" type="primary">LOC116937415</name>
</gene>
<proteinExistence type="predicted"/>